<evidence type="ECO:0000256" key="1">
    <source>
        <dbReference type="SAM" id="MobiDB-lite"/>
    </source>
</evidence>
<dbReference type="Proteomes" id="UP000026962">
    <property type="component" value="Chromosome 10"/>
</dbReference>
<reference evidence="2" key="2">
    <citation type="submission" date="2018-05" db="EMBL/GenBank/DDBJ databases">
        <title>OpunRS2 (Oryza punctata Reference Sequence Version 2).</title>
        <authorList>
            <person name="Zhang J."/>
            <person name="Kudrna D."/>
            <person name="Lee S."/>
            <person name="Talag J."/>
            <person name="Welchert J."/>
            <person name="Wing R.A."/>
        </authorList>
    </citation>
    <scope>NUCLEOTIDE SEQUENCE [LARGE SCALE GENOMIC DNA]</scope>
</reference>
<keyword evidence="3" id="KW-1185">Reference proteome</keyword>
<feature type="region of interest" description="Disordered" evidence="1">
    <location>
        <begin position="86"/>
        <end position="121"/>
    </location>
</feature>
<evidence type="ECO:0000313" key="3">
    <source>
        <dbReference type="Proteomes" id="UP000026962"/>
    </source>
</evidence>
<dbReference type="HOGENOM" id="CLU_2041819_0_0_1"/>
<dbReference type="AlphaFoldDB" id="A0A0E0M500"/>
<name>A0A0E0M500_ORYPU</name>
<dbReference type="EnsemblPlants" id="OPUNC10G00430.1">
    <property type="protein sequence ID" value="OPUNC10G00430.1"/>
    <property type="gene ID" value="OPUNC10G00430"/>
</dbReference>
<reference evidence="2" key="1">
    <citation type="submission" date="2015-04" db="UniProtKB">
        <authorList>
            <consortium name="EnsemblPlants"/>
        </authorList>
    </citation>
    <scope>IDENTIFICATION</scope>
</reference>
<accession>A0A0E0M500</accession>
<dbReference type="Gramene" id="OPUNC10G00430.1">
    <property type="protein sequence ID" value="OPUNC10G00430.1"/>
    <property type="gene ID" value="OPUNC10G00430"/>
</dbReference>
<sequence>MGENDDERNNRKPSWPPRRLPVRAARAAIALAAAATIPLAPCIAAAQTRCQQSQRLARTVAAGLAAPATPDPMWPDPRTGYGVAVSAAGGGQGGSSQPWAEEASPAGQSNWQQRRDGGGGF</sequence>
<organism evidence="2">
    <name type="scientific">Oryza punctata</name>
    <name type="common">Red rice</name>
    <dbReference type="NCBI Taxonomy" id="4537"/>
    <lineage>
        <taxon>Eukaryota</taxon>
        <taxon>Viridiplantae</taxon>
        <taxon>Streptophyta</taxon>
        <taxon>Embryophyta</taxon>
        <taxon>Tracheophyta</taxon>
        <taxon>Spermatophyta</taxon>
        <taxon>Magnoliopsida</taxon>
        <taxon>Liliopsida</taxon>
        <taxon>Poales</taxon>
        <taxon>Poaceae</taxon>
        <taxon>BOP clade</taxon>
        <taxon>Oryzoideae</taxon>
        <taxon>Oryzeae</taxon>
        <taxon>Oryzinae</taxon>
        <taxon>Oryza</taxon>
    </lineage>
</organism>
<proteinExistence type="predicted"/>
<protein>
    <submittedName>
        <fullName evidence="2">Uncharacterized protein</fullName>
    </submittedName>
</protein>
<evidence type="ECO:0000313" key="2">
    <source>
        <dbReference type="EnsemblPlants" id="OPUNC10G00430.1"/>
    </source>
</evidence>
<feature type="region of interest" description="Disordered" evidence="1">
    <location>
        <begin position="1"/>
        <end position="20"/>
    </location>
</feature>